<feature type="compositionally biased region" description="Basic and acidic residues" evidence="1">
    <location>
        <begin position="54"/>
        <end position="67"/>
    </location>
</feature>
<accession>A0A8X8ZW35</accession>
<protein>
    <recommendedName>
        <fullName evidence="2">CRIB domain-containing protein</fullName>
    </recommendedName>
</protein>
<dbReference type="PANTHER" id="PTHR46325:SF20">
    <property type="entry name" value="CRIB DOMAIN-CONTAINING PROTEIN RIC10"/>
    <property type="match status" value="1"/>
</dbReference>
<dbReference type="OrthoDB" id="4206278at2759"/>
<dbReference type="EMBL" id="PNBA02000007">
    <property type="protein sequence ID" value="KAG6418721.1"/>
    <property type="molecule type" value="Genomic_DNA"/>
</dbReference>
<evidence type="ECO:0000313" key="3">
    <source>
        <dbReference type="EMBL" id="KAG6418721.1"/>
    </source>
</evidence>
<dbReference type="CDD" id="cd00132">
    <property type="entry name" value="CRIB"/>
    <property type="match status" value="1"/>
</dbReference>
<evidence type="ECO:0000259" key="2">
    <source>
        <dbReference type="PROSITE" id="PS50108"/>
    </source>
</evidence>
<evidence type="ECO:0000313" key="4">
    <source>
        <dbReference type="Proteomes" id="UP000298416"/>
    </source>
</evidence>
<proteinExistence type="predicted"/>
<sequence>MSTKMKGLFKGLRYISQIFDDENEKEEDMQIGLPTDVKHVSHVGYDESNSADSKPNKDNADVSEDSKRSHKGKKSQGKEQGTKPSRRRSTENNPLDAIKKTRRKKSEANEHKSSKNKSAGGDAAETQLSED</sequence>
<dbReference type="InterPro" id="IPR000095">
    <property type="entry name" value="CRIB_dom"/>
</dbReference>
<dbReference type="Pfam" id="PF00786">
    <property type="entry name" value="PBD"/>
    <property type="match status" value="1"/>
</dbReference>
<evidence type="ECO:0000256" key="1">
    <source>
        <dbReference type="SAM" id="MobiDB-lite"/>
    </source>
</evidence>
<comment type="caution">
    <text evidence="3">The sequence shown here is derived from an EMBL/GenBank/DDBJ whole genome shotgun (WGS) entry which is preliminary data.</text>
</comment>
<organism evidence="3">
    <name type="scientific">Salvia splendens</name>
    <name type="common">Scarlet sage</name>
    <dbReference type="NCBI Taxonomy" id="180675"/>
    <lineage>
        <taxon>Eukaryota</taxon>
        <taxon>Viridiplantae</taxon>
        <taxon>Streptophyta</taxon>
        <taxon>Embryophyta</taxon>
        <taxon>Tracheophyta</taxon>
        <taxon>Spermatophyta</taxon>
        <taxon>Magnoliopsida</taxon>
        <taxon>eudicotyledons</taxon>
        <taxon>Gunneridae</taxon>
        <taxon>Pentapetalae</taxon>
        <taxon>asterids</taxon>
        <taxon>lamiids</taxon>
        <taxon>Lamiales</taxon>
        <taxon>Lamiaceae</taxon>
        <taxon>Nepetoideae</taxon>
        <taxon>Mentheae</taxon>
        <taxon>Salviinae</taxon>
        <taxon>Salvia</taxon>
        <taxon>Salvia subgen. Calosphace</taxon>
        <taxon>core Calosphace</taxon>
    </lineage>
</organism>
<feature type="domain" description="CRIB" evidence="2">
    <location>
        <begin position="31"/>
        <end position="44"/>
    </location>
</feature>
<keyword evidence="4" id="KW-1185">Reference proteome</keyword>
<gene>
    <name evidence="3" type="ORF">SASPL_120925</name>
</gene>
<dbReference type="PANTHER" id="PTHR46325">
    <property type="entry name" value="CRIB DOMAIN-CONTAINING PROTEIN RIC8"/>
    <property type="match status" value="1"/>
</dbReference>
<feature type="region of interest" description="Disordered" evidence="1">
    <location>
        <begin position="21"/>
        <end position="131"/>
    </location>
</feature>
<dbReference type="InterPro" id="IPR036936">
    <property type="entry name" value="CRIB_dom_sf"/>
</dbReference>
<dbReference type="Proteomes" id="UP000298416">
    <property type="component" value="Unassembled WGS sequence"/>
</dbReference>
<name>A0A8X8ZW35_SALSN</name>
<dbReference type="Gene3D" id="3.90.810.10">
    <property type="entry name" value="CRIB domain"/>
    <property type="match status" value="1"/>
</dbReference>
<dbReference type="AlphaFoldDB" id="A0A8X8ZW35"/>
<reference evidence="3" key="2">
    <citation type="submission" date="2020-08" db="EMBL/GenBank/DDBJ databases">
        <title>Plant Genome Project.</title>
        <authorList>
            <person name="Zhang R.-G."/>
        </authorList>
    </citation>
    <scope>NUCLEOTIDE SEQUENCE</scope>
    <source>
        <strain evidence="3">Huo1</strain>
        <tissue evidence="3">Leaf</tissue>
    </source>
</reference>
<dbReference type="PROSITE" id="PS50108">
    <property type="entry name" value="CRIB"/>
    <property type="match status" value="1"/>
</dbReference>
<reference evidence="3" key="1">
    <citation type="submission" date="2018-01" db="EMBL/GenBank/DDBJ databases">
        <authorList>
            <person name="Mao J.F."/>
        </authorList>
    </citation>
    <scope>NUCLEOTIDE SEQUENCE</scope>
    <source>
        <strain evidence="3">Huo1</strain>
        <tissue evidence="3">Leaf</tissue>
    </source>
</reference>